<reference evidence="3 4" key="1">
    <citation type="journal article" date="2012" name="Stand. Genomic Sci.">
        <title>Complete genome sequence of the facultatively chemolithoautotrophic and methylotrophic alpha Proteobacterium Starkeya novella type strain (ATCC 8093(T)).</title>
        <authorList>
            <person name="Kappler U."/>
            <person name="Davenport K."/>
            <person name="Beatson S."/>
            <person name="Lucas S."/>
            <person name="Lapidus A."/>
            <person name="Copeland A."/>
            <person name="Berry K.W."/>
            <person name="Glavina Del Rio T."/>
            <person name="Hammon N."/>
            <person name="Dalin E."/>
            <person name="Tice H."/>
            <person name="Pitluck S."/>
            <person name="Richardson P."/>
            <person name="Bruce D."/>
            <person name="Goodwin L.A."/>
            <person name="Han C."/>
            <person name="Tapia R."/>
            <person name="Detter J.C."/>
            <person name="Chang Y.J."/>
            <person name="Jeffries C.D."/>
            <person name="Land M."/>
            <person name="Hauser L."/>
            <person name="Kyrpides N.C."/>
            <person name="Goker M."/>
            <person name="Ivanova N."/>
            <person name="Klenk H.P."/>
            <person name="Woyke T."/>
        </authorList>
    </citation>
    <scope>NUCLEOTIDE SEQUENCE [LARGE SCALE GENOMIC DNA]</scope>
    <source>
        <strain evidence="4">ATCC 8093 / DSM 506 / JCM 20403 / CCM 1077 / IAM 12100 / NBRC 12443 / NCIMB 10456</strain>
    </source>
</reference>
<dbReference type="SUPFAM" id="SSF52402">
    <property type="entry name" value="Adenine nucleotide alpha hydrolases-like"/>
    <property type="match status" value="1"/>
</dbReference>
<accession>D7A768</accession>
<keyword evidence="1" id="KW-0813">Transport</keyword>
<proteinExistence type="predicted"/>
<dbReference type="Proteomes" id="UP000006633">
    <property type="component" value="Chromosome"/>
</dbReference>
<evidence type="ECO:0000313" key="3">
    <source>
        <dbReference type="EMBL" id="ADH90299.1"/>
    </source>
</evidence>
<dbReference type="STRING" id="639283.Snov_3024"/>
<evidence type="ECO:0000313" key="4">
    <source>
        <dbReference type="Proteomes" id="UP000006633"/>
    </source>
</evidence>
<evidence type="ECO:0000259" key="2">
    <source>
        <dbReference type="SMART" id="SM00893"/>
    </source>
</evidence>
<sequence length="254" mass="26136">MRIAVLLSAGRHAVSGHPAPVPVELQAIRLAHELGGEVTGLHAGPDAAPLKDALGHGLPHLLHYRIAPTDDPLPSLAAALSESAFDLVLAGRAGQGGEDTGLLPYALARTLGLPLVPDAAALAEGPQPGTLAVEQALPRGARRRLAVRLPALVTVHPAAPAALPFAFAAARRGVVETHPGLPAPRMATQIEERPYRARPKLIAKAAAGASAAERLKAATEAASGGGRLLVDPAPEEAAREILTHLRDIGVLRSR</sequence>
<keyword evidence="1" id="KW-0249">Electron transport</keyword>
<keyword evidence="4" id="KW-1185">Reference proteome</keyword>
<gene>
    <name evidence="3" type="ordered locus">Snov_3024</name>
</gene>
<dbReference type="eggNOG" id="COG2086">
    <property type="taxonomic scope" value="Bacteria"/>
</dbReference>
<dbReference type="KEGG" id="sno:Snov_3024"/>
<dbReference type="InterPro" id="IPR014730">
    <property type="entry name" value="ETF_a/b_N"/>
</dbReference>
<organism evidence="3 4">
    <name type="scientific">Ancylobacter novellus (strain ATCC 8093 / DSM 506 / JCM 20403 / CCM 1077 / IAM 12100 / NBRC 12443 / NCIMB 10456)</name>
    <name type="common">Starkeya novella</name>
    <dbReference type="NCBI Taxonomy" id="639283"/>
    <lineage>
        <taxon>Bacteria</taxon>
        <taxon>Pseudomonadati</taxon>
        <taxon>Pseudomonadota</taxon>
        <taxon>Alphaproteobacteria</taxon>
        <taxon>Hyphomicrobiales</taxon>
        <taxon>Xanthobacteraceae</taxon>
        <taxon>Ancylobacter</taxon>
    </lineage>
</organism>
<protein>
    <submittedName>
        <fullName evidence="3">Electron transfer flavoprotein alpha/beta-subunit</fullName>
    </submittedName>
</protein>
<dbReference type="InterPro" id="IPR014729">
    <property type="entry name" value="Rossmann-like_a/b/a_fold"/>
</dbReference>
<dbReference type="Pfam" id="PF01012">
    <property type="entry name" value="ETF"/>
    <property type="match status" value="1"/>
</dbReference>
<feature type="domain" description="Electron transfer flavoprotein alpha/beta-subunit N-terminal" evidence="2">
    <location>
        <begin position="9"/>
        <end position="176"/>
    </location>
</feature>
<dbReference type="OrthoDB" id="5598152at2"/>
<dbReference type="AlphaFoldDB" id="D7A768"/>
<dbReference type="SMART" id="SM00893">
    <property type="entry name" value="ETF"/>
    <property type="match status" value="1"/>
</dbReference>
<dbReference type="HOGENOM" id="CLU_091028_0_0_5"/>
<evidence type="ECO:0000256" key="1">
    <source>
        <dbReference type="ARBA" id="ARBA00022982"/>
    </source>
</evidence>
<name>D7A768_ANCN5</name>
<dbReference type="RefSeq" id="WP_013167802.1">
    <property type="nucleotide sequence ID" value="NC_014217.1"/>
</dbReference>
<dbReference type="Gene3D" id="3.40.50.620">
    <property type="entry name" value="HUPs"/>
    <property type="match status" value="1"/>
</dbReference>
<dbReference type="EMBL" id="CP002026">
    <property type="protein sequence ID" value="ADH90299.1"/>
    <property type="molecule type" value="Genomic_DNA"/>
</dbReference>